<protein>
    <submittedName>
        <fullName evidence="2">Uncharacterized protein</fullName>
    </submittedName>
</protein>
<evidence type="ECO:0000313" key="2">
    <source>
        <dbReference type="EMBL" id="KAI0527317.1"/>
    </source>
</evidence>
<keyword evidence="1" id="KW-0812">Transmembrane</keyword>
<accession>A0A8T3C2P5</accession>
<evidence type="ECO:0000256" key="1">
    <source>
        <dbReference type="SAM" id="Phobius"/>
    </source>
</evidence>
<feature type="transmembrane region" description="Helical" evidence="1">
    <location>
        <begin position="48"/>
        <end position="67"/>
    </location>
</feature>
<proteinExistence type="predicted"/>
<dbReference type="EMBL" id="JAGYWB010000003">
    <property type="protein sequence ID" value="KAI0527317.1"/>
    <property type="molecule type" value="Genomic_DNA"/>
</dbReference>
<keyword evidence="1" id="KW-1133">Transmembrane helix</keyword>
<dbReference type="AlphaFoldDB" id="A0A8T3C2P5"/>
<reference evidence="2" key="1">
    <citation type="journal article" date="2022" name="Front. Genet.">
        <title>Chromosome-Scale Assembly of the Dendrobium nobile Genome Provides Insights Into the Molecular Mechanism of the Biosynthesis of the Medicinal Active Ingredient of Dendrobium.</title>
        <authorList>
            <person name="Xu Q."/>
            <person name="Niu S.-C."/>
            <person name="Li K.-L."/>
            <person name="Zheng P.-J."/>
            <person name="Zhang X.-J."/>
            <person name="Jia Y."/>
            <person name="Liu Y."/>
            <person name="Niu Y.-X."/>
            <person name="Yu L.-H."/>
            <person name="Chen D.-F."/>
            <person name="Zhang G.-Q."/>
        </authorList>
    </citation>
    <scope>NUCLEOTIDE SEQUENCE</scope>
    <source>
        <tissue evidence="2">Leaf</tissue>
    </source>
</reference>
<name>A0A8T3C2P5_DENNO</name>
<feature type="transmembrane region" description="Helical" evidence="1">
    <location>
        <begin position="73"/>
        <end position="94"/>
    </location>
</feature>
<keyword evidence="1" id="KW-0472">Membrane</keyword>
<sequence>MGDFNCCRFASKKVGRSSLSNMSLFDLNAIIFYNILMDLHSVRCNLPGLISVHIIQFILSLIELWLMKLGVTLSLALFALFNALLALITVLLFYTMGRFCTLITDSFSRIT</sequence>
<gene>
    <name evidence="2" type="ORF">KFK09_002916</name>
</gene>
<dbReference type="Proteomes" id="UP000829196">
    <property type="component" value="Unassembled WGS sequence"/>
</dbReference>
<organism evidence="2 3">
    <name type="scientific">Dendrobium nobile</name>
    <name type="common">Orchid</name>
    <dbReference type="NCBI Taxonomy" id="94219"/>
    <lineage>
        <taxon>Eukaryota</taxon>
        <taxon>Viridiplantae</taxon>
        <taxon>Streptophyta</taxon>
        <taxon>Embryophyta</taxon>
        <taxon>Tracheophyta</taxon>
        <taxon>Spermatophyta</taxon>
        <taxon>Magnoliopsida</taxon>
        <taxon>Liliopsida</taxon>
        <taxon>Asparagales</taxon>
        <taxon>Orchidaceae</taxon>
        <taxon>Epidendroideae</taxon>
        <taxon>Malaxideae</taxon>
        <taxon>Dendrobiinae</taxon>
        <taxon>Dendrobium</taxon>
    </lineage>
</organism>
<evidence type="ECO:0000313" key="3">
    <source>
        <dbReference type="Proteomes" id="UP000829196"/>
    </source>
</evidence>
<keyword evidence="3" id="KW-1185">Reference proteome</keyword>
<comment type="caution">
    <text evidence="2">The sequence shown here is derived from an EMBL/GenBank/DDBJ whole genome shotgun (WGS) entry which is preliminary data.</text>
</comment>